<sequence>MSPTRDKAVAYPTPFLHLPDNYTIIGDYQLADASPSDKKNATFKCVINANQTYNIPNNLQPAWQLDDPKWNLSRYLDEKDPLGWGYSFMETSNWTSDNPIKDLIDVLPDDNPDMPHSIVKGCQPDNPPQPYVITYNPNWRVVGSTSIVYEGGEGSSTSMKPTDGAGQLAGNGQAQIELSTAVPRLSTLPAVKGSGSGSVATEPGAAKFTAGSDNTGSSSIPSSVRLKPPAASLDSPGSATTRIAVAQSLGAITAKIHWPVLGMGFWLCCTFVQGVVMP</sequence>
<evidence type="ECO:0000313" key="3">
    <source>
        <dbReference type="Proteomes" id="UP001239445"/>
    </source>
</evidence>
<evidence type="ECO:0000256" key="1">
    <source>
        <dbReference type="SAM" id="MobiDB-lite"/>
    </source>
</evidence>
<keyword evidence="3" id="KW-1185">Reference proteome</keyword>
<comment type="caution">
    <text evidence="2">The sequence shown here is derived from an EMBL/GenBank/DDBJ whole genome shotgun (WGS) entry which is preliminary data.</text>
</comment>
<feature type="compositionally biased region" description="Polar residues" evidence="1">
    <location>
        <begin position="211"/>
        <end position="222"/>
    </location>
</feature>
<dbReference type="EMBL" id="MU839829">
    <property type="protein sequence ID" value="KAK1757961.1"/>
    <property type="molecule type" value="Genomic_DNA"/>
</dbReference>
<feature type="region of interest" description="Disordered" evidence="1">
    <location>
        <begin position="192"/>
        <end position="237"/>
    </location>
</feature>
<protein>
    <submittedName>
        <fullName evidence="2">Uncharacterized protein</fullName>
    </submittedName>
</protein>
<name>A0AAJ0F7H6_9PEZI</name>
<reference evidence="2" key="1">
    <citation type="submission" date="2023-06" db="EMBL/GenBank/DDBJ databases">
        <title>Genome-scale phylogeny and comparative genomics of the fungal order Sordariales.</title>
        <authorList>
            <consortium name="Lawrence Berkeley National Laboratory"/>
            <person name="Hensen N."/>
            <person name="Bonometti L."/>
            <person name="Westerberg I."/>
            <person name="Brannstrom I.O."/>
            <person name="Guillou S."/>
            <person name="Cros-Aarteil S."/>
            <person name="Calhoun S."/>
            <person name="Haridas S."/>
            <person name="Kuo A."/>
            <person name="Mondo S."/>
            <person name="Pangilinan J."/>
            <person name="Riley R."/>
            <person name="Labutti K."/>
            <person name="Andreopoulos B."/>
            <person name="Lipzen A."/>
            <person name="Chen C."/>
            <person name="Yanf M."/>
            <person name="Daum C."/>
            <person name="Ng V."/>
            <person name="Clum A."/>
            <person name="Steindorff A."/>
            <person name="Ohm R."/>
            <person name="Martin F."/>
            <person name="Silar P."/>
            <person name="Natvig D."/>
            <person name="Lalanne C."/>
            <person name="Gautier V."/>
            <person name="Ament-Velasquez S.L."/>
            <person name="Kruys A."/>
            <person name="Hutchinson M.I."/>
            <person name="Powell A.J."/>
            <person name="Barry K."/>
            <person name="Miller A.N."/>
            <person name="Grigoriev I.V."/>
            <person name="Debuchy R."/>
            <person name="Gladieux P."/>
            <person name="Thoren M.H."/>
            <person name="Johannesson H."/>
        </authorList>
    </citation>
    <scope>NUCLEOTIDE SEQUENCE</scope>
    <source>
        <strain evidence="2">PSN4</strain>
    </source>
</reference>
<gene>
    <name evidence="2" type="ORF">QBC47DRAFT_398861</name>
</gene>
<dbReference type="Proteomes" id="UP001239445">
    <property type="component" value="Unassembled WGS sequence"/>
</dbReference>
<dbReference type="AlphaFoldDB" id="A0AAJ0F7H6"/>
<accession>A0AAJ0F7H6</accession>
<proteinExistence type="predicted"/>
<evidence type="ECO:0000313" key="2">
    <source>
        <dbReference type="EMBL" id="KAK1757961.1"/>
    </source>
</evidence>
<organism evidence="2 3">
    <name type="scientific">Echria macrotheca</name>
    <dbReference type="NCBI Taxonomy" id="438768"/>
    <lineage>
        <taxon>Eukaryota</taxon>
        <taxon>Fungi</taxon>
        <taxon>Dikarya</taxon>
        <taxon>Ascomycota</taxon>
        <taxon>Pezizomycotina</taxon>
        <taxon>Sordariomycetes</taxon>
        <taxon>Sordariomycetidae</taxon>
        <taxon>Sordariales</taxon>
        <taxon>Schizotheciaceae</taxon>
        <taxon>Echria</taxon>
    </lineage>
</organism>